<evidence type="ECO:0000256" key="4">
    <source>
        <dbReference type="ARBA" id="ARBA00023136"/>
    </source>
</evidence>
<evidence type="ECO:0000313" key="8">
    <source>
        <dbReference type="Proteomes" id="UP000000674"/>
    </source>
</evidence>
<dbReference type="InterPro" id="IPR004843">
    <property type="entry name" value="Calcineurin-like_PHP"/>
</dbReference>
<evidence type="ECO:0000256" key="3">
    <source>
        <dbReference type="ARBA" id="ARBA00022723"/>
    </source>
</evidence>
<reference evidence="7 8" key="1">
    <citation type="submission" date="2006-10" db="EMBL/GenBank/DDBJ databases">
        <title>Complete sequence of Methanosaeta thermophila PT.</title>
        <authorList>
            <consortium name="US DOE Joint Genome Institute"/>
            <person name="Copeland A."/>
            <person name="Lucas S."/>
            <person name="Lapidus A."/>
            <person name="Barry K."/>
            <person name="Detter J.C."/>
            <person name="Glavina del Rio T."/>
            <person name="Hammon N."/>
            <person name="Israni S."/>
            <person name="Pitluck S."/>
            <person name="Chain P."/>
            <person name="Malfatti S."/>
            <person name="Shin M."/>
            <person name="Vergez L."/>
            <person name="Schmutz J."/>
            <person name="Larimer F."/>
            <person name="Land M."/>
            <person name="Hauser L."/>
            <person name="Kyrpides N."/>
            <person name="Kim E."/>
            <person name="Smith K.S."/>
            <person name="Ingram-Smith C."/>
            <person name="Richardson P."/>
        </authorList>
    </citation>
    <scope>NUCLEOTIDE SEQUENCE [LARGE SCALE GENOMIC DNA]</scope>
    <source>
        <strain evidence="8">DSM 6194 / JCM 14653 / NBRC 101360 / PT</strain>
    </source>
</reference>
<dbReference type="GO" id="GO:0046872">
    <property type="term" value="F:metal ion binding"/>
    <property type="evidence" value="ECO:0007669"/>
    <property type="project" value="UniProtKB-KW"/>
</dbReference>
<keyword evidence="2" id="KW-0997">Cell inner membrane</keyword>
<dbReference type="GO" id="GO:0009245">
    <property type="term" value="P:lipid A biosynthetic process"/>
    <property type="evidence" value="ECO:0007669"/>
    <property type="project" value="TreeGrafter"/>
</dbReference>
<dbReference type="InterPro" id="IPR029052">
    <property type="entry name" value="Metallo-depent_PP-like"/>
</dbReference>
<dbReference type="OrthoDB" id="31433at2157"/>
<proteinExistence type="predicted"/>
<keyword evidence="3" id="KW-0479">Metal-binding</keyword>
<sequence length="304" mass="35170">MSIAVISDTHFGLKSSVLSRRDNVDYFIWELWRYGDGIDEVVLLGDILDLWRVRMESAIRDASYFFRRLDELGLGVSYVVGNHDHHMTVICQELSLLERAARGELFSVYLPNLRWAMNLAGLRMTFHYPTYEMEIGSRRFMFTHGHHLDGIKSLPVQIFEGIRRLSGEPVLPADLERMMAYAYESIYRSCYLGEAVEIEESLWRVTSIFDKVRSGVLRTLRYSPVESQYDAIIKFIRERHPGKVDCFIYGDTHQAAIYRRNEDLLVANAGSLADGGDNTYLILTDDEIQLRGFGRQEPLMKMYV</sequence>
<organism evidence="7 8">
    <name type="scientific">Methanothrix thermoacetophila (strain DSM 6194 / JCM 14653 / NBRC 101360 / PT)</name>
    <name type="common">Methanosaeta thermophila</name>
    <dbReference type="NCBI Taxonomy" id="349307"/>
    <lineage>
        <taxon>Archaea</taxon>
        <taxon>Methanobacteriati</taxon>
        <taxon>Methanobacteriota</taxon>
        <taxon>Stenosarchaea group</taxon>
        <taxon>Methanomicrobia</taxon>
        <taxon>Methanotrichales</taxon>
        <taxon>Methanotrichaceae</taxon>
        <taxon>Methanothrix</taxon>
    </lineage>
</organism>
<dbReference type="SUPFAM" id="SSF56300">
    <property type="entry name" value="Metallo-dependent phosphatases"/>
    <property type="match status" value="1"/>
</dbReference>
<dbReference type="HOGENOM" id="CLU_971837_0_0_2"/>
<dbReference type="EMBL" id="CP000477">
    <property type="protein sequence ID" value="ABK14135.1"/>
    <property type="molecule type" value="Genomic_DNA"/>
</dbReference>
<keyword evidence="1" id="KW-1003">Cell membrane</keyword>
<name>A0B611_METTP</name>
<dbReference type="GeneID" id="4461970"/>
<evidence type="ECO:0000259" key="6">
    <source>
        <dbReference type="Pfam" id="PF00149"/>
    </source>
</evidence>
<evidence type="ECO:0000313" key="7">
    <source>
        <dbReference type="EMBL" id="ABK14135.1"/>
    </source>
</evidence>
<dbReference type="GO" id="GO:0008758">
    <property type="term" value="F:UDP-2,3-diacylglucosamine hydrolase activity"/>
    <property type="evidence" value="ECO:0007669"/>
    <property type="project" value="TreeGrafter"/>
</dbReference>
<dbReference type="GO" id="GO:0016020">
    <property type="term" value="C:membrane"/>
    <property type="evidence" value="ECO:0007669"/>
    <property type="project" value="GOC"/>
</dbReference>
<keyword evidence="8" id="KW-1185">Reference proteome</keyword>
<evidence type="ECO:0000256" key="5">
    <source>
        <dbReference type="ARBA" id="ARBA00023211"/>
    </source>
</evidence>
<dbReference type="PANTHER" id="PTHR34990">
    <property type="entry name" value="UDP-2,3-DIACYLGLUCOSAMINE HYDROLASE-RELATED"/>
    <property type="match status" value="1"/>
</dbReference>
<evidence type="ECO:0000256" key="2">
    <source>
        <dbReference type="ARBA" id="ARBA00022519"/>
    </source>
</evidence>
<dbReference type="AlphaFoldDB" id="A0B611"/>
<dbReference type="InterPro" id="IPR043461">
    <property type="entry name" value="LpxH-like"/>
</dbReference>
<feature type="domain" description="Calcineurin-like phosphoesterase" evidence="6">
    <location>
        <begin position="1"/>
        <end position="156"/>
    </location>
</feature>
<keyword evidence="4" id="KW-0472">Membrane</keyword>
<gene>
    <name evidence="7" type="ordered locus">Mthe_0341</name>
</gene>
<protein>
    <submittedName>
        <fullName evidence="7">Metallophosphoesterase</fullName>
    </submittedName>
</protein>
<dbReference type="Pfam" id="PF00149">
    <property type="entry name" value="Metallophos"/>
    <property type="match status" value="1"/>
</dbReference>
<evidence type="ECO:0000256" key="1">
    <source>
        <dbReference type="ARBA" id="ARBA00022475"/>
    </source>
</evidence>
<dbReference type="Gene3D" id="3.60.21.10">
    <property type="match status" value="1"/>
</dbReference>
<dbReference type="CDD" id="cd07398">
    <property type="entry name" value="MPP_YbbF-LpxH"/>
    <property type="match status" value="1"/>
</dbReference>
<keyword evidence="5" id="KW-0464">Manganese</keyword>
<accession>A0B611</accession>
<dbReference type="KEGG" id="mtp:Mthe_0341"/>
<dbReference type="RefSeq" id="WP_011695534.1">
    <property type="nucleotide sequence ID" value="NC_008553.1"/>
</dbReference>
<dbReference type="Proteomes" id="UP000000674">
    <property type="component" value="Chromosome"/>
</dbReference>